<keyword evidence="3" id="KW-0808">Transferase</keyword>
<keyword evidence="11" id="KW-0472">Membrane</keyword>
<dbReference type="InterPro" id="IPR008271">
    <property type="entry name" value="Ser/Thr_kinase_AS"/>
</dbReference>
<dbReference type="FunFam" id="1.10.510.10:FF:000021">
    <property type="entry name" value="Serine/threonine protein kinase"/>
    <property type="match status" value="1"/>
</dbReference>
<evidence type="ECO:0000256" key="5">
    <source>
        <dbReference type="ARBA" id="ARBA00022777"/>
    </source>
</evidence>
<name>A0A4Y3VVU0_9ACTN</name>
<evidence type="ECO:0000256" key="8">
    <source>
        <dbReference type="ARBA" id="ARBA00048679"/>
    </source>
</evidence>
<protein>
    <recommendedName>
        <fullName evidence="1">non-specific serine/threonine protein kinase</fullName>
        <ecNumber evidence="1">2.7.11.1</ecNumber>
    </recommendedName>
</protein>
<keyword evidence="4 9" id="KW-0547">Nucleotide-binding</keyword>
<dbReference type="Gene3D" id="1.10.510.10">
    <property type="entry name" value="Transferase(Phosphotransferase) domain 1"/>
    <property type="match status" value="1"/>
</dbReference>
<evidence type="ECO:0000256" key="10">
    <source>
        <dbReference type="SAM" id="MobiDB-lite"/>
    </source>
</evidence>
<evidence type="ECO:0000313" key="13">
    <source>
        <dbReference type="EMBL" id="GEC09076.1"/>
    </source>
</evidence>
<keyword evidence="11" id="KW-1133">Transmembrane helix</keyword>
<evidence type="ECO:0000259" key="12">
    <source>
        <dbReference type="PROSITE" id="PS50011"/>
    </source>
</evidence>
<evidence type="ECO:0000256" key="6">
    <source>
        <dbReference type="ARBA" id="ARBA00022840"/>
    </source>
</evidence>
<evidence type="ECO:0000256" key="7">
    <source>
        <dbReference type="ARBA" id="ARBA00047899"/>
    </source>
</evidence>
<accession>A0A4Y3VVU0</accession>
<keyword evidence="6 9" id="KW-0067">ATP-binding</keyword>
<dbReference type="SUPFAM" id="SSF56112">
    <property type="entry name" value="Protein kinase-like (PK-like)"/>
    <property type="match status" value="1"/>
</dbReference>
<organism evidence="13 14">
    <name type="scientific">Streptomyces spinoverrucosus</name>
    <dbReference type="NCBI Taxonomy" id="284043"/>
    <lineage>
        <taxon>Bacteria</taxon>
        <taxon>Bacillati</taxon>
        <taxon>Actinomycetota</taxon>
        <taxon>Actinomycetes</taxon>
        <taxon>Kitasatosporales</taxon>
        <taxon>Streptomycetaceae</taxon>
        <taxon>Streptomyces</taxon>
    </lineage>
</organism>
<dbReference type="InterPro" id="IPR000719">
    <property type="entry name" value="Prot_kinase_dom"/>
</dbReference>
<dbReference type="PROSITE" id="PS00107">
    <property type="entry name" value="PROTEIN_KINASE_ATP"/>
    <property type="match status" value="1"/>
</dbReference>
<dbReference type="PROSITE" id="PS00108">
    <property type="entry name" value="PROTEIN_KINASE_ST"/>
    <property type="match status" value="1"/>
</dbReference>
<feature type="binding site" evidence="9">
    <location>
        <position position="36"/>
    </location>
    <ligand>
        <name>ATP</name>
        <dbReference type="ChEBI" id="CHEBI:30616"/>
    </ligand>
</feature>
<proteinExistence type="predicted"/>
<evidence type="ECO:0000256" key="2">
    <source>
        <dbReference type="ARBA" id="ARBA00022527"/>
    </source>
</evidence>
<feature type="transmembrane region" description="Helical" evidence="11">
    <location>
        <begin position="303"/>
        <end position="324"/>
    </location>
</feature>
<dbReference type="Pfam" id="PF00069">
    <property type="entry name" value="Pkinase"/>
    <property type="match status" value="1"/>
</dbReference>
<dbReference type="InterPro" id="IPR011009">
    <property type="entry name" value="Kinase-like_dom_sf"/>
</dbReference>
<dbReference type="AlphaFoldDB" id="A0A4Y3VVU0"/>
<dbReference type="SMART" id="SM00220">
    <property type="entry name" value="S_TKc"/>
    <property type="match status" value="1"/>
</dbReference>
<reference evidence="13 14" key="1">
    <citation type="submission" date="2019-06" db="EMBL/GenBank/DDBJ databases">
        <title>Whole genome shotgun sequence of Streptomyces spinoverrucosus NBRC 14228.</title>
        <authorList>
            <person name="Hosoyama A."/>
            <person name="Uohara A."/>
            <person name="Ohji S."/>
            <person name="Ichikawa N."/>
        </authorList>
    </citation>
    <scope>NUCLEOTIDE SEQUENCE [LARGE SCALE GENOMIC DNA]</scope>
    <source>
        <strain evidence="13 14">NBRC 14228</strain>
    </source>
</reference>
<evidence type="ECO:0000256" key="9">
    <source>
        <dbReference type="PROSITE-ProRule" id="PRU10141"/>
    </source>
</evidence>
<dbReference type="InterPro" id="IPR017441">
    <property type="entry name" value="Protein_kinase_ATP_BS"/>
</dbReference>
<keyword evidence="14" id="KW-1185">Reference proteome</keyword>
<dbReference type="CDD" id="cd14014">
    <property type="entry name" value="STKc_PknB_like"/>
    <property type="match status" value="1"/>
</dbReference>
<dbReference type="PANTHER" id="PTHR43289">
    <property type="entry name" value="MITOGEN-ACTIVATED PROTEIN KINASE KINASE KINASE 20-RELATED"/>
    <property type="match status" value="1"/>
</dbReference>
<feature type="compositionally biased region" description="Low complexity" evidence="10">
    <location>
        <begin position="387"/>
        <end position="402"/>
    </location>
</feature>
<dbReference type="EC" id="2.7.11.1" evidence="1"/>
<feature type="compositionally biased region" description="Polar residues" evidence="10">
    <location>
        <begin position="354"/>
        <end position="364"/>
    </location>
</feature>
<feature type="compositionally biased region" description="Basic residues" evidence="10">
    <location>
        <begin position="406"/>
        <end position="418"/>
    </location>
</feature>
<evidence type="ECO:0000256" key="4">
    <source>
        <dbReference type="ARBA" id="ARBA00022741"/>
    </source>
</evidence>
<keyword evidence="11" id="KW-0812">Transmembrane</keyword>
<dbReference type="Gene3D" id="3.30.200.20">
    <property type="entry name" value="Phosphorylase Kinase, domain 1"/>
    <property type="match status" value="1"/>
</dbReference>
<evidence type="ECO:0000313" key="14">
    <source>
        <dbReference type="Proteomes" id="UP000317881"/>
    </source>
</evidence>
<dbReference type="GO" id="GO:0004674">
    <property type="term" value="F:protein serine/threonine kinase activity"/>
    <property type="evidence" value="ECO:0007669"/>
    <property type="project" value="UniProtKB-KW"/>
</dbReference>
<keyword evidence="2" id="KW-0723">Serine/threonine-protein kinase</keyword>
<comment type="catalytic activity">
    <reaction evidence="7">
        <text>L-threonyl-[protein] + ATP = O-phospho-L-threonyl-[protein] + ADP + H(+)</text>
        <dbReference type="Rhea" id="RHEA:46608"/>
        <dbReference type="Rhea" id="RHEA-COMP:11060"/>
        <dbReference type="Rhea" id="RHEA-COMP:11605"/>
        <dbReference type="ChEBI" id="CHEBI:15378"/>
        <dbReference type="ChEBI" id="CHEBI:30013"/>
        <dbReference type="ChEBI" id="CHEBI:30616"/>
        <dbReference type="ChEBI" id="CHEBI:61977"/>
        <dbReference type="ChEBI" id="CHEBI:456216"/>
        <dbReference type="EC" id="2.7.11.1"/>
    </reaction>
</comment>
<dbReference type="GO" id="GO:0045717">
    <property type="term" value="P:negative regulation of fatty acid biosynthetic process"/>
    <property type="evidence" value="ECO:0007669"/>
    <property type="project" value="UniProtKB-ARBA"/>
</dbReference>
<feature type="compositionally biased region" description="Pro residues" evidence="10">
    <location>
        <begin position="366"/>
        <end position="386"/>
    </location>
</feature>
<feature type="compositionally biased region" description="Low complexity" evidence="10">
    <location>
        <begin position="328"/>
        <end position="351"/>
    </location>
</feature>
<dbReference type="OrthoDB" id="9762169at2"/>
<keyword evidence="5" id="KW-0418">Kinase</keyword>
<gene>
    <name evidence="13" type="ORF">SSP24_67310</name>
</gene>
<dbReference type="PANTHER" id="PTHR43289:SF6">
    <property type="entry name" value="SERINE_THREONINE-PROTEIN KINASE NEKL-3"/>
    <property type="match status" value="1"/>
</dbReference>
<evidence type="ECO:0000256" key="3">
    <source>
        <dbReference type="ARBA" id="ARBA00022679"/>
    </source>
</evidence>
<evidence type="ECO:0000256" key="1">
    <source>
        <dbReference type="ARBA" id="ARBA00012513"/>
    </source>
</evidence>
<comment type="catalytic activity">
    <reaction evidence="8">
        <text>L-seryl-[protein] + ATP = O-phospho-L-seryl-[protein] + ADP + H(+)</text>
        <dbReference type="Rhea" id="RHEA:17989"/>
        <dbReference type="Rhea" id="RHEA-COMP:9863"/>
        <dbReference type="Rhea" id="RHEA-COMP:11604"/>
        <dbReference type="ChEBI" id="CHEBI:15378"/>
        <dbReference type="ChEBI" id="CHEBI:29999"/>
        <dbReference type="ChEBI" id="CHEBI:30616"/>
        <dbReference type="ChEBI" id="CHEBI:83421"/>
        <dbReference type="ChEBI" id="CHEBI:456216"/>
        <dbReference type="EC" id="2.7.11.1"/>
    </reaction>
</comment>
<comment type="caution">
    <text evidence="13">The sequence shown here is derived from an EMBL/GenBank/DDBJ whole genome shotgun (WGS) entry which is preliminary data.</text>
</comment>
<dbReference type="Proteomes" id="UP000317881">
    <property type="component" value="Unassembled WGS sequence"/>
</dbReference>
<sequence>MLVADRYRLDETIGRGGMGEVWRATDELLGRTVAVKLLAAEADDTTTQRFRREAEIAARLNHPHVVALYDAGSHQGRPYLVMEYVEGRSLAQELSARGGLAPEWVADLAAQIAAGLSAAHQQGVIHRDVKPGNLLLSADGTVKIADFGIARIADEASVSLTATGQLMGTSTYLAPERALGRPAGPASDVYALGCVLYELLTGHPPFQGDTAAAVVHQHISATPARPGQLRSGLPGSLEDYLLRLLAKEPGHRPTAERVSDWFAAWRDSRTAPSPAPGAVMPTAQLPGAAVTSSAPLARRRSTVLLGIAGVVIFGASFLVGTTLINEASAPPGKSRPSPSSTTSATSAVTEPSVDEQTTAATTGSAPPEPSALPTPQQTTPPPPIPTVSPTTPSGSSSPSTTSPPKPGKKKSDKPKREG</sequence>
<dbReference type="PROSITE" id="PS50011">
    <property type="entry name" value="PROTEIN_KINASE_DOM"/>
    <property type="match status" value="1"/>
</dbReference>
<dbReference type="GO" id="GO:0005524">
    <property type="term" value="F:ATP binding"/>
    <property type="evidence" value="ECO:0007669"/>
    <property type="project" value="UniProtKB-UniRule"/>
</dbReference>
<feature type="domain" description="Protein kinase" evidence="12">
    <location>
        <begin position="7"/>
        <end position="262"/>
    </location>
</feature>
<dbReference type="EMBL" id="BJND01000063">
    <property type="protein sequence ID" value="GEC09076.1"/>
    <property type="molecule type" value="Genomic_DNA"/>
</dbReference>
<dbReference type="FunFam" id="3.30.200.20:FF:000035">
    <property type="entry name" value="Serine/threonine protein kinase Stk1"/>
    <property type="match status" value="1"/>
</dbReference>
<evidence type="ECO:0000256" key="11">
    <source>
        <dbReference type="SAM" id="Phobius"/>
    </source>
</evidence>
<feature type="region of interest" description="Disordered" evidence="10">
    <location>
        <begin position="328"/>
        <end position="418"/>
    </location>
</feature>